<dbReference type="EMBL" id="KB456265">
    <property type="protein sequence ID" value="EMF12076.1"/>
    <property type="molecule type" value="Genomic_DNA"/>
</dbReference>
<evidence type="ECO:0000313" key="1">
    <source>
        <dbReference type="EMBL" id="EMF12076.1"/>
    </source>
</evidence>
<dbReference type="HOGENOM" id="CLU_642770_0_0_1"/>
<dbReference type="Proteomes" id="UP000016931">
    <property type="component" value="Unassembled WGS sequence"/>
</dbReference>
<dbReference type="STRING" id="692275.N1QLG7"/>
<sequence length="480" mass="55697">MAQTRSRKKLKVEMMYDCHGMPQLRHASTAAAAMKSTDKETTSEIPSGPTVVAYQAQQDNEAALTDRAGNSLPGTPISAMQLSYQPARKTFSLLGAFVEDSSLIIELVSYLTIPALLSWYAIDRKFHWYYNKNCTAFMLASVRTWAPGAESIYPWRFYQHLCLKDPTKRQKEKSDHLGPEIFKLNLFSRDCPSMRWLQMVVWREGVVTDMVIQLMIKGLRVPPGTIDAVKRMWFFMDLPINSFRLSCIRSRIIAPDKTLELATAFFLKVDMLFTNPTRKPYPVNHPNQAQYPNRWANGMAVGCSLREILLAEDTLTPLWRVMRGWTPDGTGKGRLIAPVDILKLWMRHRYRFDENTPQYVDPTVPILGMRMEEFEQVGMERLARVENGLPVRRQRILRPDLLVMGEAIRRRIDLSRKWYDMMVYGFLDPFELRVPVPKEDEILQSRRSYWTKKEKKMIAENEAKERKLLERSRCRIGDGC</sequence>
<protein>
    <submittedName>
        <fullName evidence="1">Uncharacterized protein</fullName>
    </submittedName>
</protein>
<keyword evidence="2" id="KW-1185">Reference proteome</keyword>
<proteinExistence type="predicted"/>
<evidence type="ECO:0000313" key="2">
    <source>
        <dbReference type="Proteomes" id="UP000016931"/>
    </source>
</evidence>
<name>N1QLG7_SPHMS</name>
<dbReference type="eggNOG" id="ENOG502SPGI">
    <property type="taxonomic scope" value="Eukaryota"/>
</dbReference>
<accession>N1QLG7</accession>
<reference evidence="1 2" key="1">
    <citation type="journal article" date="2012" name="PLoS Pathog.">
        <title>Diverse lifestyles and strategies of plant pathogenesis encoded in the genomes of eighteen Dothideomycetes fungi.</title>
        <authorList>
            <person name="Ohm R.A."/>
            <person name="Feau N."/>
            <person name="Henrissat B."/>
            <person name="Schoch C.L."/>
            <person name="Horwitz B.A."/>
            <person name="Barry K.W."/>
            <person name="Condon B.J."/>
            <person name="Copeland A.C."/>
            <person name="Dhillon B."/>
            <person name="Glaser F."/>
            <person name="Hesse C.N."/>
            <person name="Kosti I."/>
            <person name="LaButti K."/>
            <person name="Lindquist E.A."/>
            <person name="Lucas S."/>
            <person name="Salamov A.A."/>
            <person name="Bradshaw R.E."/>
            <person name="Ciuffetti L."/>
            <person name="Hamelin R.C."/>
            <person name="Kema G.H.J."/>
            <person name="Lawrence C."/>
            <person name="Scott J.A."/>
            <person name="Spatafora J.W."/>
            <person name="Turgeon B.G."/>
            <person name="de Wit P.J.G.M."/>
            <person name="Zhong S."/>
            <person name="Goodwin S.B."/>
            <person name="Grigoriev I.V."/>
        </authorList>
    </citation>
    <scope>NUCLEOTIDE SEQUENCE [LARGE SCALE GENOMIC DNA]</scope>
    <source>
        <strain evidence="1 2">SO2202</strain>
    </source>
</reference>
<dbReference type="GeneID" id="27902953"/>
<dbReference type="AlphaFoldDB" id="N1QLG7"/>
<dbReference type="OMA" id="IYPWRFY"/>
<dbReference type="RefSeq" id="XP_016760197.1">
    <property type="nucleotide sequence ID" value="XM_016905816.1"/>
</dbReference>
<dbReference type="OrthoDB" id="4966at2759"/>
<gene>
    <name evidence="1" type="ORF">SEPMUDRAFT_149856</name>
</gene>
<organism evidence="1 2">
    <name type="scientific">Sphaerulina musiva (strain SO2202)</name>
    <name type="common">Poplar stem canker fungus</name>
    <name type="synonym">Septoria musiva</name>
    <dbReference type="NCBI Taxonomy" id="692275"/>
    <lineage>
        <taxon>Eukaryota</taxon>
        <taxon>Fungi</taxon>
        <taxon>Dikarya</taxon>
        <taxon>Ascomycota</taxon>
        <taxon>Pezizomycotina</taxon>
        <taxon>Dothideomycetes</taxon>
        <taxon>Dothideomycetidae</taxon>
        <taxon>Mycosphaerellales</taxon>
        <taxon>Mycosphaerellaceae</taxon>
        <taxon>Sphaerulina</taxon>
    </lineage>
</organism>